<name>A0ABP8VJN4_9MICO</name>
<dbReference type="InterPro" id="IPR029058">
    <property type="entry name" value="AB_hydrolase_fold"/>
</dbReference>
<evidence type="ECO:0000256" key="2">
    <source>
        <dbReference type="ARBA" id="ARBA00022801"/>
    </source>
</evidence>
<dbReference type="Proteomes" id="UP001501295">
    <property type="component" value="Unassembled WGS sequence"/>
</dbReference>
<feature type="signal peptide" evidence="3">
    <location>
        <begin position="1"/>
        <end position="20"/>
    </location>
</feature>
<comment type="similarity">
    <text evidence="1 3">Belongs to the type-B carboxylesterase/lipase family.</text>
</comment>
<dbReference type="InterPro" id="IPR002018">
    <property type="entry name" value="CarbesteraseB"/>
</dbReference>
<keyword evidence="2 3" id="KW-0378">Hydrolase</keyword>
<dbReference type="SUPFAM" id="SSF53474">
    <property type="entry name" value="alpha/beta-Hydrolases"/>
    <property type="match status" value="1"/>
</dbReference>
<dbReference type="PROSITE" id="PS00122">
    <property type="entry name" value="CARBOXYLESTERASE_B_1"/>
    <property type="match status" value="1"/>
</dbReference>
<dbReference type="Pfam" id="PF00135">
    <property type="entry name" value="COesterase"/>
    <property type="match status" value="1"/>
</dbReference>
<protein>
    <recommendedName>
        <fullName evidence="3">Carboxylic ester hydrolase</fullName>
        <ecNumber evidence="3">3.1.1.-</ecNumber>
    </recommendedName>
</protein>
<keyword evidence="3" id="KW-0732">Signal</keyword>
<reference evidence="6" key="1">
    <citation type="journal article" date="2019" name="Int. J. Syst. Evol. Microbiol.">
        <title>The Global Catalogue of Microorganisms (GCM) 10K type strain sequencing project: providing services to taxonomists for standard genome sequencing and annotation.</title>
        <authorList>
            <consortium name="The Broad Institute Genomics Platform"/>
            <consortium name="The Broad Institute Genome Sequencing Center for Infectious Disease"/>
            <person name="Wu L."/>
            <person name="Ma J."/>
        </authorList>
    </citation>
    <scope>NUCLEOTIDE SEQUENCE [LARGE SCALE GENOMIC DNA]</scope>
    <source>
        <strain evidence="6">JCM 18956</strain>
    </source>
</reference>
<evidence type="ECO:0000313" key="6">
    <source>
        <dbReference type="Proteomes" id="UP001501295"/>
    </source>
</evidence>
<evidence type="ECO:0000256" key="3">
    <source>
        <dbReference type="RuleBase" id="RU361235"/>
    </source>
</evidence>
<organism evidence="5 6">
    <name type="scientific">Frondihabitans cladoniiphilus</name>
    <dbReference type="NCBI Taxonomy" id="715785"/>
    <lineage>
        <taxon>Bacteria</taxon>
        <taxon>Bacillati</taxon>
        <taxon>Actinomycetota</taxon>
        <taxon>Actinomycetes</taxon>
        <taxon>Micrococcales</taxon>
        <taxon>Microbacteriaceae</taxon>
        <taxon>Frondihabitans</taxon>
    </lineage>
</organism>
<dbReference type="RefSeq" id="WP_345371885.1">
    <property type="nucleotide sequence ID" value="NZ_BAABLM010000001.1"/>
</dbReference>
<sequence>MSAGAAAASAAAAAAAAAAAGDAPVVATTAGRYSGLVRPGSTAFLGIPFAEAPVGERRFRAPVRAAAFEGVRPATAYGATPQRRPFGALTTVPEPSIPGPSTLNVNVFTPAAGQGDARLPVLVWIHGGGYFAGSPASPWYDGRSFNRDGVVTVTVSYRLGFDGFGWMAGAPLNRGVLDQIAALEWVQENIRAFGGDPDRVTIAGQSAGGGSVLTLLAAPGARGLFHGAISESGVVGRSTAADAEEVGRRFASALGIEPTLDAWREIAEDRVLDHERDFNTADTGVTMQSPPTDLIAATRSQGAGSLAVAFAPVVDGETVLDVASSLAAGASSGLPLLLGTTRNEFTFPSRLTADSIESDLAAAGVSRDARRDYRERVDVVGRGYANSQLVVEQMFRGPALHLAAVRSAAGAGDRTWLYDYAHVSPATGNAAHCHELPFVFDLLDAEGVEAQLGATPPRALADAMHSAWVRFVTEGRAAWPSVAVHPTGALVFDTASAYDEADYRLTLELVGG</sequence>
<dbReference type="InterPro" id="IPR019826">
    <property type="entry name" value="Carboxylesterase_B_AS"/>
</dbReference>
<feature type="domain" description="Carboxylesterase type B" evidence="4">
    <location>
        <begin position="23"/>
        <end position="476"/>
    </location>
</feature>
<dbReference type="EMBL" id="BAABLM010000001">
    <property type="protein sequence ID" value="GAA4663794.1"/>
    <property type="molecule type" value="Genomic_DNA"/>
</dbReference>
<dbReference type="InterPro" id="IPR050309">
    <property type="entry name" value="Type-B_Carboxylest/Lipase"/>
</dbReference>
<proteinExistence type="inferred from homology"/>
<evidence type="ECO:0000313" key="5">
    <source>
        <dbReference type="EMBL" id="GAA4663794.1"/>
    </source>
</evidence>
<keyword evidence="6" id="KW-1185">Reference proteome</keyword>
<comment type="caution">
    <text evidence="5">The sequence shown here is derived from an EMBL/GenBank/DDBJ whole genome shotgun (WGS) entry which is preliminary data.</text>
</comment>
<accession>A0ABP8VJN4</accession>
<dbReference type="Gene3D" id="3.40.50.1820">
    <property type="entry name" value="alpha/beta hydrolase"/>
    <property type="match status" value="1"/>
</dbReference>
<evidence type="ECO:0000256" key="1">
    <source>
        <dbReference type="ARBA" id="ARBA00005964"/>
    </source>
</evidence>
<evidence type="ECO:0000259" key="4">
    <source>
        <dbReference type="Pfam" id="PF00135"/>
    </source>
</evidence>
<gene>
    <name evidence="5" type="ORF">GCM10025780_00560</name>
</gene>
<dbReference type="PANTHER" id="PTHR11559">
    <property type="entry name" value="CARBOXYLESTERASE"/>
    <property type="match status" value="1"/>
</dbReference>
<feature type="chain" id="PRO_5044980377" description="Carboxylic ester hydrolase" evidence="3">
    <location>
        <begin position="21"/>
        <end position="512"/>
    </location>
</feature>
<dbReference type="EC" id="3.1.1.-" evidence="3"/>